<sequence length="268" mass="27432">MSSIAVIGGGKIGEALVSGLVSSGVNPKDINVTNRNAERGQYLKETYGVVPFTENPSAVDEVSVVFLCVKPKDVANVVEEISDVVDNNTATTVVSMAAGVSNAVIEEALAAGAPVVRVMPNTPMLVGKGVSAVAPGRFVGEEQLQEVVGLLESVGTVRVVAESDMDAVTALSGSSPAYVFLVAEALIDAGVSLGLTREVAKDLAVGAMYGSAAMMQETGTEPTELRANVSSPAGTTIAAIRELEESGLRGAFYRAAQACADRSAELGK</sequence>
<evidence type="ECO:0000256" key="5">
    <source>
        <dbReference type="HAMAP-Rule" id="MF_01925"/>
    </source>
</evidence>
<protein>
    <recommendedName>
        <fullName evidence="5 6">Pyrroline-5-carboxylate reductase</fullName>
        <shortName evidence="5">P5C reductase</shortName>
        <shortName evidence="5">P5CR</shortName>
        <ecNumber evidence="5 6">1.5.1.2</ecNumber>
    </recommendedName>
    <alternativeName>
        <fullName evidence="5">PCA reductase</fullName>
    </alternativeName>
</protein>
<dbReference type="GO" id="GO:0005737">
    <property type="term" value="C:cytoplasm"/>
    <property type="evidence" value="ECO:0007669"/>
    <property type="project" value="UniProtKB-SubCell"/>
</dbReference>
<dbReference type="PATRIC" id="fig|1224164.3.peg.359"/>
<keyword evidence="12" id="KW-1185">Reference proteome</keyword>
<dbReference type="HAMAP" id="MF_01925">
    <property type="entry name" value="P5C_reductase"/>
    <property type="match status" value="1"/>
</dbReference>
<comment type="catalytic activity">
    <reaction evidence="5">
        <text>L-proline + NAD(+) = (S)-1-pyrroline-5-carboxylate + NADH + 2 H(+)</text>
        <dbReference type="Rhea" id="RHEA:14105"/>
        <dbReference type="ChEBI" id="CHEBI:15378"/>
        <dbReference type="ChEBI" id="CHEBI:17388"/>
        <dbReference type="ChEBI" id="CHEBI:57540"/>
        <dbReference type="ChEBI" id="CHEBI:57945"/>
        <dbReference type="ChEBI" id="CHEBI:60039"/>
        <dbReference type="EC" id="1.5.1.2"/>
    </reaction>
</comment>
<dbReference type="Pfam" id="PF14748">
    <property type="entry name" value="P5CR_dimer"/>
    <property type="match status" value="1"/>
</dbReference>
<dbReference type="SUPFAM" id="SSF48179">
    <property type="entry name" value="6-phosphogluconate dehydrogenase C-terminal domain-like"/>
    <property type="match status" value="1"/>
</dbReference>
<gene>
    <name evidence="5" type="primary">proC</name>
    <name evidence="11" type="ORF">B843_01845</name>
</gene>
<evidence type="ECO:0000313" key="11">
    <source>
        <dbReference type="EMBL" id="AHI21761.1"/>
    </source>
</evidence>
<dbReference type="eggNOG" id="COG0345">
    <property type="taxonomic scope" value="Bacteria"/>
</dbReference>
<comment type="similarity">
    <text evidence="1 5 8">Belongs to the pyrroline-5-carboxylate reductase family.</text>
</comment>
<feature type="domain" description="Pyrroline-5-carboxylate reductase catalytic N-terminal" evidence="9">
    <location>
        <begin position="4"/>
        <end position="99"/>
    </location>
</feature>
<keyword evidence="5 8" id="KW-0641">Proline biosynthesis</keyword>
<dbReference type="PANTHER" id="PTHR11645">
    <property type="entry name" value="PYRROLINE-5-CARBOXYLATE REDUCTASE"/>
    <property type="match status" value="1"/>
</dbReference>
<comment type="catalytic activity">
    <reaction evidence="5 8">
        <text>L-proline + NADP(+) = (S)-1-pyrroline-5-carboxylate + NADPH + 2 H(+)</text>
        <dbReference type="Rhea" id="RHEA:14109"/>
        <dbReference type="ChEBI" id="CHEBI:15378"/>
        <dbReference type="ChEBI" id="CHEBI:17388"/>
        <dbReference type="ChEBI" id="CHEBI:57783"/>
        <dbReference type="ChEBI" id="CHEBI:58349"/>
        <dbReference type="ChEBI" id="CHEBI:60039"/>
        <dbReference type="EC" id="1.5.1.2"/>
    </reaction>
</comment>
<dbReference type="InterPro" id="IPR028939">
    <property type="entry name" value="P5C_Rdtase_cat_N"/>
</dbReference>
<dbReference type="InterPro" id="IPR000304">
    <property type="entry name" value="Pyrroline-COOH_reductase"/>
</dbReference>
<feature type="binding site" evidence="7">
    <location>
        <position position="55"/>
    </location>
    <ligand>
        <name>NADPH</name>
        <dbReference type="ChEBI" id="CHEBI:57783"/>
    </ligand>
</feature>
<evidence type="ECO:0000256" key="6">
    <source>
        <dbReference type="NCBIfam" id="TIGR00112"/>
    </source>
</evidence>
<accession>W5XXJ3</accession>
<dbReference type="EC" id="1.5.1.2" evidence="5 6"/>
<dbReference type="FunFam" id="1.10.3730.10:FF:000001">
    <property type="entry name" value="Pyrroline-5-carboxylate reductase"/>
    <property type="match status" value="1"/>
</dbReference>
<dbReference type="KEGG" id="cvt:B843_01845"/>
<dbReference type="PIRSF" id="PIRSF000193">
    <property type="entry name" value="Pyrrol-5-carb_rd"/>
    <property type="match status" value="1"/>
</dbReference>
<evidence type="ECO:0000313" key="12">
    <source>
        <dbReference type="Proteomes" id="UP000019222"/>
    </source>
</evidence>
<keyword evidence="2 5" id="KW-0521">NADP</keyword>
<proteinExistence type="inferred from homology"/>
<dbReference type="RefSeq" id="WP_081751464.1">
    <property type="nucleotide sequence ID" value="NZ_CP004353.1"/>
</dbReference>
<evidence type="ECO:0000256" key="7">
    <source>
        <dbReference type="PIRSR" id="PIRSR000193-1"/>
    </source>
</evidence>
<dbReference type="InterPro" id="IPR053790">
    <property type="entry name" value="P5CR-like_CS"/>
</dbReference>
<evidence type="ECO:0000259" key="10">
    <source>
        <dbReference type="Pfam" id="PF14748"/>
    </source>
</evidence>
<keyword evidence="3 5" id="KW-0560">Oxidoreductase</keyword>
<dbReference type="PROSITE" id="PS00521">
    <property type="entry name" value="P5CR"/>
    <property type="match status" value="1"/>
</dbReference>
<keyword evidence="5 8" id="KW-0028">Amino-acid biosynthesis</keyword>
<comment type="pathway">
    <text evidence="5 8">Amino-acid biosynthesis; L-proline biosynthesis; L-proline from L-glutamate 5-semialdehyde: step 1/1.</text>
</comment>
<dbReference type="PANTHER" id="PTHR11645:SF0">
    <property type="entry name" value="PYRROLINE-5-CARBOXYLATE REDUCTASE 3"/>
    <property type="match status" value="1"/>
</dbReference>
<dbReference type="UniPathway" id="UPA00098">
    <property type="reaction ID" value="UER00361"/>
</dbReference>
<dbReference type="Gene3D" id="3.40.50.720">
    <property type="entry name" value="NAD(P)-binding Rossmann-like Domain"/>
    <property type="match status" value="1"/>
</dbReference>
<dbReference type="GO" id="GO:0055129">
    <property type="term" value="P:L-proline biosynthetic process"/>
    <property type="evidence" value="ECO:0007669"/>
    <property type="project" value="UniProtKB-UniRule"/>
</dbReference>
<dbReference type="InterPro" id="IPR008927">
    <property type="entry name" value="6-PGluconate_DH-like_C_sf"/>
</dbReference>
<dbReference type="EMBL" id="CP004353">
    <property type="protein sequence ID" value="AHI21761.1"/>
    <property type="molecule type" value="Genomic_DNA"/>
</dbReference>
<dbReference type="InterPro" id="IPR029036">
    <property type="entry name" value="P5CR_dimer"/>
</dbReference>
<name>W5XXJ3_9CORY</name>
<dbReference type="GO" id="GO:0004735">
    <property type="term" value="F:pyrroline-5-carboxylate reductase activity"/>
    <property type="evidence" value="ECO:0007669"/>
    <property type="project" value="UniProtKB-UniRule"/>
</dbReference>
<evidence type="ECO:0000256" key="3">
    <source>
        <dbReference type="ARBA" id="ARBA00023002"/>
    </source>
</evidence>
<evidence type="ECO:0000256" key="1">
    <source>
        <dbReference type="ARBA" id="ARBA00005525"/>
    </source>
</evidence>
<organism evidence="11 12">
    <name type="scientific">Corynebacterium vitaeruminis DSM 20294</name>
    <dbReference type="NCBI Taxonomy" id="1224164"/>
    <lineage>
        <taxon>Bacteria</taxon>
        <taxon>Bacillati</taxon>
        <taxon>Actinomycetota</taxon>
        <taxon>Actinomycetes</taxon>
        <taxon>Mycobacteriales</taxon>
        <taxon>Corynebacteriaceae</taxon>
        <taxon>Corynebacterium</taxon>
    </lineage>
</organism>
<dbReference type="InterPro" id="IPR036291">
    <property type="entry name" value="NAD(P)-bd_dom_sf"/>
</dbReference>
<feature type="domain" description="Pyrroline-5-carboxylate reductase dimerisation" evidence="10">
    <location>
        <begin position="162"/>
        <end position="266"/>
    </location>
</feature>
<dbReference type="NCBIfam" id="TIGR00112">
    <property type="entry name" value="proC"/>
    <property type="match status" value="1"/>
</dbReference>
<dbReference type="Proteomes" id="UP000019222">
    <property type="component" value="Chromosome"/>
</dbReference>
<dbReference type="SUPFAM" id="SSF51735">
    <property type="entry name" value="NAD(P)-binding Rossmann-fold domains"/>
    <property type="match status" value="1"/>
</dbReference>
<dbReference type="Pfam" id="PF03807">
    <property type="entry name" value="F420_oxidored"/>
    <property type="match status" value="1"/>
</dbReference>
<evidence type="ECO:0000259" key="9">
    <source>
        <dbReference type="Pfam" id="PF03807"/>
    </source>
</evidence>
<comment type="subcellular location">
    <subcellularLocation>
        <location evidence="5">Cytoplasm</location>
    </subcellularLocation>
</comment>
<keyword evidence="5" id="KW-0963">Cytoplasm</keyword>
<reference evidence="11 12" key="1">
    <citation type="submission" date="2013-02" db="EMBL/GenBank/DDBJ databases">
        <title>The complete genome sequence of Corynebacterium vitaeruminis DSM 20294.</title>
        <authorList>
            <person name="Ruckert C."/>
            <person name="Albersmeier A."/>
            <person name="Kalinowski J."/>
        </authorList>
    </citation>
    <scope>NUCLEOTIDE SEQUENCE [LARGE SCALE GENOMIC DNA]</scope>
    <source>
        <strain evidence="12">ATCC 10234</strain>
    </source>
</reference>
<comment type="function">
    <text evidence="4 5">Catalyzes the reduction of 1-pyrroline-5-carboxylate (PCA) to L-proline.</text>
</comment>
<evidence type="ECO:0000256" key="4">
    <source>
        <dbReference type="ARBA" id="ARBA00058118"/>
    </source>
</evidence>
<evidence type="ECO:0000256" key="2">
    <source>
        <dbReference type="ARBA" id="ARBA00022857"/>
    </source>
</evidence>
<dbReference type="Gene3D" id="1.10.3730.10">
    <property type="entry name" value="ProC C-terminal domain-like"/>
    <property type="match status" value="1"/>
</dbReference>
<dbReference type="STRING" id="1224164.B843_01845"/>
<evidence type="ECO:0000256" key="8">
    <source>
        <dbReference type="RuleBase" id="RU003903"/>
    </source>
</evidence>
<dbReference type="AlphaFoldDB" id="W5XXJ3"/>
<dbReference type="HOGENOM" id="CLU_042344_0_0_11"/>